<gene>
    <name evidence="3" type="ORF">K8V47_05605</name>
</gene>
<dbReference type="EMBL" id="DYXT01000028">
    <property type="protein sequence ID" value="HJE39217.1"/>
    <property type="molecule type" value="Genomic_DNA"/>
</dbReference>
<dbReference type="AlphaFoldDB" id="A0A4Q0U918"/>
<dbReference type="InterPro" id="IPR007712">
    <property type="entry name" value="RelE/ParE_toxin"/>
</dbReference>
<dbReference type="InterPro" id="IPR004386">
    <property type="entry name" value="Toxin_YafQ-like"/>
</dbReference>
<evidence type="ECO:0000313" key="3">
    <source>
        <dbReference type="EMBL" id="HJE39217.1"/>
    </source>
</evidence>
<dbReference type="PANTHER" id="PTHR40588">
    <property type="entry name" value="MRNA INTERFERASE TOXIN YAFQ"/>
    <property type="match status" value="1"/>
</dbReference>
<protein>
    <submittedName>
        <fullName evidence="3">Type II toxin-antitoxin system YafQ family toxin</fullName>
    </submittedName>
</protein>
<sequence length="90" mass="10442">MFDLSFTSQYKRDLKLARKRGLDEALLDEIILLLINNKPLPEKNKDHPLKGDYKGCRECHITPDWLLIYSIDNTVNLLTLVRTGSHSDLF</sequence>
<dbReference type="InterPro" id="IPR035093">
    <property type="entry name" value="RelE/ParE_toxin_dom_sf"/>
</dbReference>
<dbReference type="GO" id="GO:0004521">
    <property type="term" value="F:RNA endonuclease activity"/>
    <property type="evidence" value="ECO:0007669"/>
    <property type="project" value="TreeGrafter"/>
</dbReference>
<comment type="caution">
    <text evidence="3">The sequence shown here is derived from an EMBL/GenBank/DDBJ whole genome shotgun (WGS) entry which is preliminary data.</text>
</comment>
<dbReference type="FunFam" id="3.30.2310.20:FF:000003">
    <property type="entry name" value="Type II toxin-antitoxin system YafQ family toxin"/>
    <property type="match status" value="1"/>
</dbReference>
<reference evidence="3" key="1">
    <citation type="journal article" date="2021" name="PeerJ">
        <title>Extensive microbial diversity within the chicken gut microbiome revealed by metagenomics and culture.</title>
        <authorList>
            <person name="Gilroy R."/>
            <person name="Ravi A."/>
            <person name="Getino M."/>
            <person name="Pursley I."/>
            <person name="Horton D.L."/>
            <person name="Alikhan N.F."/>
            <person name="Baker D."/>
            <person name="Gharbi K."/>
            <person name="Hall N."/>
            <person name="Watson M."/>
            <person name="Adriaenssens E.M."/>
            <person name="Foster-Nyarko E."/>
            <person name="Jarju S."/>
            <person name="Secka A."/>
            <person name="Antonio M."/>
            <person name="Oren A."/>
            <person name="Chaudhuri R.R."/>
            <person name="La Ragione R."/>
            <person name="Hildebrand F."/>
            <person name="Pallen M.J."/>
        </authorList>
    </citation>
    <scope>NUCLEOTIDE SEQUENCE</scope>
    <source>
        <strain evidence="3">4100</strain>
    </source>
</reference>
<dbReference type="NCBIfam" id="TIGR02385">
    <property type="entry name" value="RelE_StbE"/>
    <property type="match status" value="1"/>
</dbReference>
<dbReference type="PANTHER" id="PTHR40588:SF1">
    <property type="entry name" value="MRNA INTERFERASE TOXIN YAFQ"/>
    <property type="match status" value="1"/>
</dbReference>
<dbReference type="PIRSF" id="PIRSF006156">
    <property type="entry name" value="YafQ"/>
    <property type="match status" value="1"/>
</dbReference>
<evidence type="ECO:0000256" key="2">
    <source>
        <dbReference type="ARBA" id="ARBA00061366"/>
    </source>
</evidence>
<evidence type="ECO:0000256" key="1">
    <source>
        <dbReference type="ARBA" id="ARBA00022649"/>
    </source>
</evidence>
<comment type="similarity">
    <text evidence="2">Belongs to the RelE toxin family. YafQ subfamily.</text>
</comment>
<dbReference type="GO" id="GO:0006415">
    <property type="term" value="P:translational termination"/>
    <property type="evidence" value="ECO:0007669"/>
    <property type="project" value="TreeGrafter"/>
</dbReference>
<dbReference type="Pfam" id="PF15738">
    <property type="entry name" value="YafQ_toxin"/>
    <property type="match status" value="1"/>
</dbReference>
<accession>A0A4Q0U918</accession>
<dbReference type="GO" id="GO:0006402">
    <property type="term" value="P:mRNA catabolic process"/>
    <property type="evidence" value="ECO:0007669"/>
    <property type="project" value="TreeGrafter"/>
</dbReference>
<dbReference type="SUPFAM" id="SSF143011">
    <property type="entry name" value="RelE-like"/>
    <property type="match status" value="1"/>
</dbReference>
<name>A0A4Q0U918_9BACT</name>
<keyword evidence="1" id="KW-1277">Toxin-antitoxin system</keyword>
<dbReference type="Proteomes" id="UP000711407">
    <property type="component" value="Unassembled WGS sequence"/>
</dbReference>
<evidence type="ECO:0000313" key="4">
    <source>
        <dbReference type="Proteomes" id="UP000711407"/>
    </source>
</evidence>
<organism evidence="3 4">
    <name type="scientific">Candidatus Amulumruptor caecigallinarius</name>
    <dbReference type="NCBI Taxonomy" id="2109911"/>
    <lineage>
        <taxon>Bacteria</taxon>
        <taxon>Pseudomonadati</taxon>
        <taxon>Bacteroidota</taxon>
        <taxon>Bacteroidia</taxon>
        <taxon>Bacteroidales</taxon>
        <taxon>Muribaculaceae</taxon>
        <taxon>Candidatus Amulumruptor</taxon>
    </lineage>
</organism>
<proteinExistence type="inferred from homology"/>
<dbReference type="Gene3D" id="3.30.2310.20">
    <property type="entry name" value="RelE-like"/>
    <property type="match status" value="1"/>
</dbReference>
<dbReference type="NCBIfam" id="TIGR00053">
    <property type="entry name" value="YafQ family addiction module toxin"/>
    <property type="match status" value="1"/>
</dbReference>
<reference evidence="3" key="2">
    <citation type="submission" date="2021-09" db="EMBL/GenBank/DDBJ databases">
        <authorList>
            <person name="Gilroy R."/>
        </authorList>
    </citation>
    <scope>NUCLEOTIDE SEQUENCE</scope>
    <source>
        <strain evidence="3">4100</strain>
    </source>
</reference>